<evidence type="ECO:0000313" key="1">
    <source>
        <dbReference type="Proteomes" id="UP000050795"/>
    </source>
</evidence>
<accession>A0AA85IZV4</accession>
<dbReference type="WBParaSite" id="TREG1_134290.1">
    <property type="protein sequence ID" value="TREG1_134290.1"/>
    <property type="gene ID" value="TREG1_134290"/>
</dbReference>
<proteinExistence type="predicted"/>
<keyword evidence="1" id="KW-1185">Reference proteome</keyword>
<protein>
    <submittedName>
        <fullName evidence="2">Uncharacterized protein</fullName>
    </submittedName>
</protein>
<name>A0AA85IZV4_TRIRE</name>
<dbReference type="AlphaFoldDB" id="A0AA85IZV4"/>
<evidence type="ECO:0000313" key="2">
    <source>
        <dbReference type="WBParaSite" id="TREG1_134290.1"/>
    </source>
</evidence>
<sequence>MVQISEKRVCRNTVVLDSGSNSVITALPPCNTVSATSSQNDFSADLTPVIRVKDVLLENSEFCKLNLLLKDMQRQVSEIQKKLDHFDSMSLPISNTTESCSDIGQVKYLLDVTQKKLSDLDPLACLLKQYPKISPDNINKAENLIVCLATEVMKRIAPSQQAIVYNVPDSLPLKTVKHKILICCGMTSVNHVS</sequence>
<reference evidence="1" key="1">
    <citation type="submission" date="2022-06" db="EMBL/GenBank/DDBJ databases">
        <authorList>
            <person name="Berger JAMES D."/>
            <person name="Berger JAMES D."/>
        </authorList>
    </citation>
    <scope>NUCLEOTIDE SEQUENCE [LARGE SCALE GENOMIC DNA]</scope>
</reference>
<dbReference type="Proteomes" id="UP000050795">
    <property type="component" value="Unassembled WGS sequence"/>
</dbReference>
<organism evidence="1 2">
    <name type="scientific">Trichobilharzia regenti</name>
    <name type="common">Nasal bird schistosome</name>
    <dbReference type="NCBI Taxonomy" id="157069"/>
    <lineage>
        <taxon>Eukaryota</taxon>
        <taxon>Metazoa</taxon>
        <taxon>Spiralia</taxon>
        <taxon>Lophotrochozoa</taxon>
        <taxon>Platyhelminthes</taxon>
        <taxon>Trematoda</taxon>
        <taxon>Digenea</taxon>
        <taxon>Strigeidida</taxon>
        <taxon>Schistosomatoidea</taxon>
        <taxon>Schistosomatidae</taxon>
        <taxon>Trichobilharzia</taxon>
    </lineage>
</organism>
<reference evidence="2" key="2">
    <citation type="submission" date="2023-11" db="UniProtKB">
        <authorList>
            <consortium name="WormBaseParasite"/>
        </authorList>
    </citation>
    <scope>IDENTIFICATION</scope>
</reference>